<accession>A0A0E9PMJ3</accession>
<reference evidence="2" key="1">
    <citation type="submission" date="2014-11" db="EMBL/GenBank/DDBJ databases">
        <authorList>
            <person name="Amaro Gonzalez C."/>
        </authorList>
    </citation>
    <scope>NUCLEOTIDE SEQUENCE</scope>
</reference>
<name>A0A0E9PMJ3_ANGAN</name>
<dbReference type="EMBL" id="GBXM01103055">
    <property type="protein sequence ID" value="JAH05522.1"/>
    <property type="molecule type" value="Transcribed_RNA"/>
</dbReference>
<evidence type="ECO:0000313" key="2">
    <source>
        <dbReference type="EMBL" id="JAH05522.1"/>
    </source>
</evidence>
<organism evidence="2">
    <name type="scientific">Anguilla anguilla</name>
    <name type="common">European freshwater eel</name>
    <name type="synonym">Muraena anguilla</name>
    <dbReference type="NCBI Taxonomy" id="7936"/>
    <lineage>
        <taxon>Eukaryota</taxon>
        <taxon>Metazoa</taxon>
        <taxon>Chordata</taxon>
        <taxon>Craniata</taxon>
        <taxon>Vertebrata</taxon>
        <taxon>Euteleostomi</taxon>
        <taxon>Actinopterygii</taxon>
        <taxon>Neopterygii</taxon>
        <taxon>Teleostei</taxon>
        <taxon>Anguilliformes</taxon>
        <taxon>Anguillidae</taxon>
        <taxon>Anguilla</taxon>
    </lineage>
</organism>
<feature type="region of interest" description="Disordered" evidence="1">
    <location>
        <begin position="27"/>
        <end position="47"/>
    </location>
</feature>
<reference evidence="2" key="2">
    <citation type="journal article" date="2015" name="Fish Shellfish Immunol.">
        <title>Early steps in the European eel (Anguilla anguilla)-Vibrio vulnificus interaction in the gills: Role of the RtxA13 toxin.</title>
        <authorList>
            <person name="Callol A."/>
            <person name="Pajuelo D."/>
            <person name="Ebbesson L."/>
            <person name="Teles M."/>
            <person name="MacKenzie S."/>
            <person name="Amaro C."/>
        </authorList>
    </citation>
    <scope>NUCLEOTIDE SEQUENCE</scope>
</reference>
<evidence type="ECO:0000256" key="1">
    <source>
        <dbReference type="SAM" id="MobiDB-lite"/>
    </source>
</evidence>
<sequence>MNNIFCLSHTARHQASLLTPARGFSLTTLNPSKTKPSSRWHPTTNQRMRMSHAELRTLSETLSQA</sequence>
<protein>
    <submittedName>
        <fullName evidence="2">Uncharacterized protein</fullName>
    </submittedName>
</protein>
<dbReference type="AlphaFoldDB" id="A0A0E9PMJ3"/>
<proteinExistence type="predicted"/>